<organism evidence="2">
    <name type="scientific">hydrothermal vent metagenome</name>
    <dbReference type="NCBI Taxonomy" id="652676"/>
    <lineage>
        <taxon>unclassified sequences</taxon>
        <taxon>metagenomes</taxon>
        <taxon>ecological metagenomes</taxon>
    </lineage>
</organism>
<dbReference type="AlphaFoldDB" id="A0A3B0WRS4"/>
<name>A0A3B0WRS4_9ZZZZ</name>
<keyword evidence="1" id="KW-0812">Transmembrane</keyword>
<dbReference type="EMBL" id="UOFE01000035">
    <property type="protein sequence ID" value="VAW53772.1"/>
    <property type="molecule type" value="Genomic_DNA"/>
</dbReference>
<proteinExistence type="predicted"/>
<reference evidence="2" key="1">
    <citation type="submission" date="2018-06" db="EMBL/GenBank/DDBJ databases">
        <authorList>
            <person name="Zhirakovskaya E."/>
        </authorList>
    </citation>
    <scope>NUCLEOTIDE SEQUENCE</scope>
</reference>
<accession>A0A3B0WRS4</accession>
<keyword evidence="1" id="KW-0472">Membrane</keyword>
<keyword evidence="1" id="KW-1133">Transmembrane helix</keyword>
<feature type="transmembrane region" description="Helical" evidence="1">
    <location>
        <begin position="17"/>
        <end position="34"/>
    </location>
</feature>
<evidence type="ECO:0000256" key="1">
    <source>
        <dbReference type="SAM" id="Phobius"/>
    </source>
</evidence>
<gene>
    <name evidence="2" type="ORF">MNBD_GAMMA05-1261</name>
</gene>
<protein>
    <submittedName>
        <fullName evidence="2">Uncharacterized protein</fullName>
    </submittedName>
</protein>
<evidence type="ECO:0000313" key="2">
    <source>
        <dbReference type="EMBL" id="VAW53772.1"/>
    </source>
</evidence>
<sequence length="47" mass="5252">MCGRSHKGLYNLCKLDVSGLSAITLILIELLGHLGRELKMDKDRVLK</sequence>